<accession>A0ABV8TSY8</accession>
<organism evidence="2 3">
    <name type="scientific">Salininema proteolyticum</name>
    <dbReference type="NCBI Taxonomy" id="1607685"/>
    <lineage>
        <taxon>Bacteria</taxon>
        <taxon>Bacillati</taxon>
        <taxon>Actinomycetota</taxon>
        <taxon>Actinomycetes</taxon>
        <taxon>Glycomycetales</taxon>
        <taxon>Glycomycetaceae</taxon>
        <taxon>Salininema</taxon>
    </lineage>
</organism>
<dbReference type="EMBL" id="JBHSDK010000001">
    <property type="protein sequence ID" value="MFC4333635.1"/>
    <property type="molecule type" value="Genomic_DNA"/>
</dbReference>
<dbReference type="RefSeq" id="WP_380617374.1">
    <property type="nucleotide sequence ID" value="NZ_JBHSDK010000001.1"/>
</dbReference>
<dbReference type="InterPro" id="IPR027623">
    <property type="entry name" value="AmmeMemoSam_A"/>
</dbReference>
<reference evidence="3" key="1">
    <citation type="journal article" date="2019" name="Int. J. Syst. Evol. Microbiol.">
        <title>The Global Catalogue of Microorganisms (GCM) 10K type strain sequencing project: providing services to taxonomists for standard genome sequencing and annotation.</title>
        <authorList>
            <consortium name="The Broad Institute Genomics Platform"/>
            <consortium name="The Broad Institute Genome Sequencing Center for Infectious Disease"/>
            <person name="Wu L."/>
            <person name="Ma J."/>
        </authorList>
    </citation>
    <scope>NUCLEOTIDE SEQUENCE [LARGE SCALE GENOMIC DNA]</scope>
    <source>
        <strain evidence="3">IBRC-M 10908</strain>
    </source>
</reference>
<comment type="caution">
    <text evidence="2">The sequence shown here is derived from an EMBL/GenBank/DDBJ whole genome shotgun (WGS) entry which is preliminary data.</text>
</comment>
<dbReference type="InterPro" id="IPR036071">
    <property type="entry name" value="AMMECR1_dom_sf"/>
</dbReference>
<name>A0ABV8TSY8_9ACTN</name>
<dbReference type="PANTHER" id="PTHR13016:SF0">
    <property type="entry name" value="AMME SYNDROME CANDIDATE GENE 1 PROTEIN"/>
    <property type="match status" value="1"/>
</dbReference>
<dbReference type="Gene3D" id="3.30.700.20">
    <property type="entry name" value="Hypothetical protein ph0010, domain 1"/>
    <property type="match status" value="1"/>
</dbReference>
<gene>
    <name evidence="2" type="primary">amrA</name>
    <name evidence="2" type="ORF">ACFPET_00275</name>
</gene>
<dbReference type="Pfam" id="PF01871">
    <property type="entry name" value="AMMECR1"/>
    <property type="match status" value="1"/>
</dbReference>
<evidence type="ECO:0000259" key="1">
    <source>
        <dbReference type="PROSITE" id="PS51112"/>
    </source>
</evidence>
<dbReference type="SUPFAM" id="SSF143447">
    <property type="entry name" value="AMMECR1-like"/>
    <property type="match status" value="1"/>
</dbReference>
<feature type="domain" description="AMMECR1" evidence="1">
    <location>
        <begin position="4"/>
        <end position="200"/>
    </location>
</feature>
<dbReference type="InterPro" id="IPR002733">
    <property type="entry name" value="AMMECR1_domain"/>
</dbReference>
<protein>
    <submittedName>
        <fullName evidence="2">AmmeMemoRadiSam system protein A</fullName>
    </submittedName>
</protein>
<evidence type="ECO:0000313" key="2">
    <source>
        <dbReference type="EMBL" id="MFC4333635.1"/>
    </source>
</evidence>
<dbReference type="Gene3D" id="3.30.1490.150">
    <property type="entry name" value="Hypothetical protein ph0010, domain 2"/>
    <property type="match status" value="1"/>
</dbReference>
<dbReference type="PROSITE" id="PS51112">
    <property type="entry name" value="AMMECR1"/>
    <property type="match status" value="1"/>
</dbReference>
<sequence length="200" mass="21685">MGRDFGFLVVRLARRAVETGFDPHPAPPAELIASCVDEEDYGALTEPGAVFVTVKDRDGKLRGCIGSLWPRRPLANDVVHNARSAARDPRLPPVEAGELGDLRISVSVLSPLKPSGAESFGELVPMLRPGVDGVLLSSDGRRSTFLPSVWGNLPDPAHFVRALLEKGGWERPEGMVPERWPWPEGLVAELYTAESFAEPA</sequence>
<dbReference type="Proteomes" id="UP001595823">
    <property type="component" value="Unassembled WGS sequence"/>
</dbReference>
<dbReference type="InterPro" id="IPR023473">
    <property type="entry name" value="AMMECR1"/>
</dbReference>
<keyword evidence="3" id="KW-1185">Reference proteome</keyword>
<dbReference type="NCBIfam" id="TIGR04335">
    <property type="entry name" value="AmmeMemoSam_A"/>
    <property type="match status" value="1"/>
</dbReference>
<dbReference type="PANTHER" id="PTHR13016">
    <property type="entry name" value="AMMECR1 HOMOLOG"/>
    <property type="match status" value="1"/>
</dbReference>
<evidence type="ECO:0000313" key="3">
    <source>
        <dbReference type="Proteomes" id="UP001595823"/>
    </source>
</evidence>
<proteinExistence type="predicted"/>
<dbReference type="InterPro" id="IPR027485">
    <property type="entry name" value="AMMECR1_N"/>
</dbReference>